<keyword evidence="7" id="KW-0808">Transferase</keyword>
<dbReference type="OrthoDB" id="9813151at2"/>
<dbReference type="PRINTS" id="PR00344">
    <property type="entry name" value="BCTRLSENSOR"/>
</dbReference>
<dbReference type="SMART" id="SM00388">
    <property type="entry name" value="HisKA"/>
    <property type="match status" value="1"/>
</dbReference>
<sequence length="587" mass="66344">MTRFRIKLTFTILGLISLVLLLMGMYFAKVLENSYLQSLHELLSRESKLVAQAVRFPTVFDNQEMLADRVLQVAPSDEVRLTIINLEGEVLYDNSSHADEMENHHDRPEMLAALNGETGISRRFSETLGYDMMYVAVPVEQGTNIVGAVRSAMSMKDITDTIHNMWYSLLTGLLVTLVVGSIVVSRISFSIIRPIEEITRVARNITQRQYESRVRIKAKDEIGQLAGAINFMASSLEQQMYEISENQQRLAGVLTNMTSGVIFISEQRRIMLVNPAVEKLLGTAGHELVGKLHIEAGKSFGLSQYIDRCLDKSEKFRQEIHIYYPQERVLDVNFAPYINFKGESRGVVVVLHDITDIRRLEKMRSDFVANVSHELRTPITSIKGFTETLLEGAMQDEETCRNFLQIISDESERLYRMIRDILDLSKIEQKRIPLHLSRVHVQELIRSAAAIMHDQAQRKQLKVTLPDSQPDIWLMTDKDCLQQIVLNLLTNAIAYTPEGGEITIRTEADDEHVTIQVSDTGIGIPEKDLTRIFERFYRVDKARSRDSGGTGLGLAIVKHLVDNLHGQIGVESVEGKGTTFTVTLPLG</sequence>
<evidence type="ECO:0000256" key="9">
    <source>
        <dbReference type="ARBA" id="ARBA00022741"/>
    </source>
</evidence>
<evidence type="ECO:0000256" key="7">
    <source>
        <dbReference type="ARBA" id="ARBA00022679"/>
    </source>
</evidence>
<name>A0A3M8ALE6_9BACL</name>
<evidence type="ECO:0000259" key="18">
    <source>
        <dbReference type="PROSITE" id="PS50885"/>
    </source>
</evidence>
<dbReference type="GO" id="GO:0006355">
    <property type="term" value="P:regulation of DNA-templated transcription"/>
    <property type="evidence" value="ECO:0007669"/>
    <property type="project" value="InterPro"/>
</dbReference>
<evidence type="ECO:0000256" key="6">
    <source>
        <dbReference type="ARBA" id="ARBA00022553"/>
    </source>
</evidence>
<dbReference type="Gene3D" id="1.10.287.130">
    <property type="match status" value="1"/>
</dbReference>
<dbReference type="PROSITE" id="PS50885">
    <property type="entry name" value="HAMP"/>
    <property type="match status" value="1"/>
</dbReference>
<evidence type="ECO:0000259" key="17">
    <source>
        <dbReference type="PROSITE" id="PS50112"/>
    </source>
</evidence>
<keyword evidence="6" id="KW-0597">Phosphoprotein</keyword>
<dbReference type="Gene3D" id="6.10.340.10">
    <property type="match status" value="1"/>
</dbReference>
<comment type="caution">
    <text evidence="20">The sequence shown here is derived from an EMBL/GenBank/DDBJ whole genome shotgun (WGS) entry which is preliminary data.</text>
</comment>
<evidence type="ECO:0000256" key="2">
    <source>
        <dbReference type="ARBA" id="ARBA00004314"/>
    </source>
</evidence>
<keyword evidence="11" id="KW-0067">ATP-binding</keyword>
<dbReference type="FunFam" id="1.10.287.130:FF:000001">
    <property type="entry name" value="Two-component sensor histidine kinase"/>
    <property type="match status" value="1"/>
</dbReference>
<evidence type="ECO:0000313" key="20">
    <source>
        <dbReference type="EMBL" id="RNB52011.1"/>
    </source>
</evidence>
<protein>
    <recommendedName>
        <fullName evidence="4">histidine kinase</fullName>
        <ecNumber evidence="4">2.7.13.3</ecNumber>
    </recommendedName>
</protein>
<evidence type="ECO:0000256" key="12">
    <source>
        <dbReference type="ARBA" id="ARBA00022989"/>
    </source>
</evidence>
<dbReference type="SUPFAM" id="SSF55785">
    <property type="entry name" value="PYP-like sensor domain (PAS domain)"/>
    <property type="match status" value="1"/>
</dbReference>
<feature type="domain" description="Histidine kinase" evidence="16">
    <location>
        <begin position="370"/>
        <end position="587"/>
    </location>
</feature>
<keyword evidence="13" id="KW-0902">Two-component regulatory system</keyword>
<comment type="subcellular location">
    <subcellularLocation>
        <location evidence="3">Cell membrane</location>
        <topology evidence="3">Multi-pass membrane protein</topology>
    </subcellularLocation>
    <subcellularLocation>
        <location evidence="2">Membrane raft</location>
        <topology evidence="2">Multi-pass membrane protein</topology>
    </subcellularLocation>
</comment>
<evidence type="ECO:0000259" key="16">
    <source>
        <dbReference type="PROSITE" id="PS50109"/>
    </source>
</evidence>
<keyword evidence="14 15" id="KW-0472">Membrane</keyword>
<dbReference type="Proteomes" id="UP000317180">
    <property type="component" value="Unassembled WGS sequence"/>
</dbReference>
<dbReference type="PANTHER" id="PTHR45453:SF1">
    <property type="entry name" value="PHOSPHATE REGULON SENSOR PROTEIN PHOR"/>
    <property type="match status" value="1"/>
</dbReference>
<evidence type="ECO:0000256" key="5">
    <source>
        <dbReference type="ARBA" id="ARBA00022475"/>
    </source>
</evidence>
<dbReference type="CDD" id="cd00082">
    <property type="entry name" value="HisKA"/>
    <property type="match status" value="1"/>
</dbReference>
<keyword evidence="8 15" id="KW-0812">Transmembrane</keyword>
<dbReference type="EMBL" id="BJOD01000058">
    <property type="protein sequence ID" value="GED28063.1"/>
    <property type="molecule type" value="Genomic_DNA"/>
</dbReference>
<feature type="domain" description="HAMP" evidence="18">
    <location>
        <begin position="189"/>
        <end position="241"/>
    </location>
</feature>
<dbReference type="EMBL" id="RHHN01000058">
    <property type="protein sequence ID" value="RNB52011.1"/>
    <property type="molecule type" value="Genomic_DNA"/>
</dbReference>
<reference evidence="19 22" key="2">
    <citation type="submission" date="2019-06" db="EMBL/GenBank/DDBJ databases">
        <title>Whole genome shotgun sequence of Brevibacillus agri NBRC 15538.</title>
        <authorList>
            <person name="Hosoyama A."/>
            <person name="Uohara A."/>
            <person name="Ohji S."/>
            <person name="Ichikawa N."/>
        </authorList>
    </citation>
    <scope>NUCLEOTIDE SEQUENCE [LARGE SCALE GENOMIC DNA]</scope>
    <source>
        <strain evidence="19 22">NBRC 15538</strain>
    </source>
</reference>
<dbReference type="Pfam" id="PF02518">
    <property type="entry name" value="HATPase_c"/>
    <property type="match status" value="1"/>
</dbReference>
<proteinExistence type="predicted"/>
<dbReference type="InterPro" id="IPR003594">
    <property type="entry name" value="HATPase_dom"/>
</dbReference>
<dbReference type="InterPro" id="IPR005467">
    <property type="entry name" value="His_kinase_dom"/>
</dbReference>
<keyword evidence="9" id="KW-0547">Nucleotide-binding</keyword>
<dbReference type="SMART" id="SM00304">
    <property type="entry name" value="HAMP"/>
    <property type="match status" value="1"/>
</dbReference>
<keyword evidence="10 19" id="KW-0418">Kinase</keyword>
<evidence type="ECO:0000313" key="19">
    <source>
        <dbReference type="EMBL" id="GED28063.1"/>
    </source>
</evidence>
<gene>
    <name evidence="19" type="primary">phoR</name>
    <name evidence="19" type="ORF">BAG01nite_41650</name>
    <name evidence="20" type="ORF">EB820_19230</name>
</gene>
<dbReference type="CDD" id="cd00130">
    <property type="entry name" value="PAS"/>
    <property type="match status" value="1"/>
</dbReference>
<dbReference type="Gene3D" id="3.30.450.20">
    <property type="entry name" value="PAS domain"/>
    <property type="match status" value="1"/>
</dbReference>
<dbReference type="GO" id="GO:0045121">
    <property type="term" value="C:membrane raft"/>
    <property type="evidence" value="ECO:0007669"/>
    <property type="project" value="UniProtKB-SubCell"/>
</dbReference>
<dbReference type="PANTHER" id="PTHR45453">
    <property type="entry name" value="PHOSPHATE REGULON SENSOR PROTEIN PHOR"/>
    <property type="match status" value="1"/>
</dbReference>
<evidence type="ECO:0000256" key="15">
    <source>
        <dbReference type="SAM" id="Phobius"/>
    </source>
</evidence>
<dbReference type="GeneID" id="82812938"/>
<dbReference type="InterPro" id="IPR000014">
    <property type="entry name" value="PAS"/>
</dbReference>
<dbReference type="GO" id="GO:0005886">
    <property type="term" value="C:plasma membrane"/>
    <property type="evidence" value="ECO:0007669"/>
    <property type="project" value="UniProtKB-SubCell"/>
</dbReference>
<dbReference type="SMART" id="SM00387">
    <property type="entry name" value="HATPase_c"/>
    <property type="match status" value="1"/>
</dbReference>
<evidence type="ECO:0000256" key="3">
    <source>
        <dbReference type="ARBA" id="ARBA00004651"/>
    </source>
</evidence>
<accession>A0A3M8ALE6</accession>
<dbReference type="PROSITE" id="PS50109">
    <property type="entry name" value="HIS_KIN"/>
    <property type="match status" value="1"/>
</dbReference>
<dbReference type="InterPro" id="IPR004358">
    <property type="entry name" value="Sig_transdc_His_kin-like_C"/>
</dbReference>
<dbReference type="InterPro" id="IPR013767">
    <property type="entry name" value="PAS_fold"/>
</dbReference>
<dbReference type="CDD" id="cd06225">
    <property type="entry name" value="HAMP"/>
    <property type="match status" value="1"/>
</dbReference>
<dbReference type="InterPro" id="IPR003660">
    <property type="entry name" value="HAMP_dom"/>
</dbReference>
<dbReference type="FunFam" id="3.30.565.10:FF:000023">
    <property type="entry name" value="PAS domain-containing sensor histidine kinase"/>
    <property type="match status" value="1"/>
</dbReference>
<dbReference type="Proteomes" id="UP000276178">
    <property type="component" value="Unassembled WGS sequence"/>
</dbReference>
<dbReference type="Gene3D" id="3.30.565.10">
    <property type="entry name" value="Histidine kinase-like ATPase, C-terminal domain"/>
    <property type="match status" value="1"/>
</dbReference>
<evidence type="ECO:0000256" key="8">
    <source>
        <dbReference type="ARBA" id="ARBA00022692"/>
    </source>
</evidence>
<dbReference type="InterPro" id="IPR035965">
    <property type="entry name" value="PAS-like_dom_sf"/>
</dbReference>
<keyword evidence="5" id="KW-1003">Cell membrane</keyword>
<dbReference type="SMART" id="SM00091">
    <property type="entry name" value="PAS"/>
    <property type="match status" value="1"/>
</dbReference>
<evidence type="ECO:0000256" key="10">
    <source>
        <dbReference type="ARBA" id="ARBA00022777"/>
    </source>
</evidence>
<dbReference type="SUPFAM" id="SSF47384">
    <property type="entry name" value="Homodimeric domain of signal transducing histidine kinase"/>
    <property type="match status" value="1"/>
</dbReference>
<dbReference type="InterPro" id="IPR003661">
    <property type="entry name" value="HisK_dim/P_dom"/>
</dbReference>
<evidence type="ECO:0000256" key="11">
    <source>
        <dbReference type="ARBA" id="ARBA00022840"/>
    </source>
</evidence>
<evidence type="ECO:0000256" key="4">
    <source>
        <dbReference type="ARBA" id="ARBA00012438"/>
    </source>
</evidence>
<dbReference type="SUPFAM" id="SSF158472">
    <property type="entry name" value="HAMP domain-like"/>
    <property type="match status" value="1"/>
</dbReference>
<dbReference type="PROSITE" id="PS50112">
    <property type="entry name" value="PAS"/>
    <property type="match status" value="1"/>
</dbReference>
<dbReference type="Pfam" id="PF00512">
    <property type="entry name" value="HisKA"/>
    <property type="match status" value="1"/>
</dbReference>
<dbReference type="InterPro" id="IPR029151">
    <property type="entry name" value="Sensor-like_sf"/>
</dbReference>
<dbReference type="CDD" id="cd00075">
    <property type="entry name" value="HATPase"/>
    <property type="match status" value="1"/>
</dbReference>
<feature type="transmembrane region" description="Helical" evidence="15">
    <location>
        <begin position="6"/>
        <end position="28"/>
    </location>
</feature>
<dbReference type="Pfam" id="PF00672">
    <property type="entry name" value="HAMP"/>
    <property type="match status" value="1"/>
</dbReference>
<dbReference type="AlphaFoldDB" id="A0A3M8ALE6"/>
<comment type="catalytic activity">
    <reaction evidence="1">
        <text>ATP + protein L-histidine = ADP + protein N-phospho-L-histidine.</text>
        <dbReference type="EC" id="2.7.13.3"/>
    </reaction>
</comment>
<evidence type="ECO:0000256" key="14">
    <source>
        <dbReference type="ARBA" id="ARBA00023136"/>
    </source>
</evidence>
<dbReference type="EC" id="2.7.13.3" evidence="4"/>
<dbReference type="Pfam" id="PF00989">
    <property type="entry name" value="PAS"/>
    <property type="match status" value="1"/>
</dbReference>
<evidence type="ECO:0000256" key="13">
    <source>
        <dbReference type="ARBA" id="ARBA00023012"/>
    </source>
</evidence>
<dbReference type="GO" id="GO:0004721">
    <property type="term" value="F:phosphoprotein phosphatase activity"/>
    <property type="evidence" value="ECO:0007669"/>
    <property type="project" value="TreeGrafter"/>
</dbReference>
<dbReference type="InterPro" id="IPR036890">
    <property type="entry name" value="HATPase_C_sf"/>
</dbReference>
<dbReference type="RefSeq" id="WP_007784790.1">
    <property type="nucleotide sequence ID" value="NZ_BJOD01000058.1"/>
</dbReference>
<keyword evidence="12 15" id="KW-1133">Transmembrane helix</keyword>
<feature type="transmembrane region" description="Helical" evidence="15">
    <location>
        <begin position="165"/>
        <end position="184"/>
    </location>
</feature>
<dbReference type="GO" id="GO:0000155">
    <property type="term" value="F:phosphorelay sensor kinase activity"/>
    <property type="evidence" value="ECO:0007669"/>
    <property type="project" value="InterPro"/>
</dbReference>
<dbReference type="GO" id="GO:0005524">
    <property type="term" value="F:ATP binding"/>
    <property type="evidence" value="ECO:0007669"/>
    <property type="project" value="UniProtKB-KW"/>
</dbReference>
<feature type="domain" description="PAS" evidence="17">
    <location>
        <begin position="246"/>
        <end position="291"/>
    </location>
</feature>
<dbReference type="GO" id="GO:0016036">
    <property type="term" value="P:cellular response to phosphate starvation"/>
    <property type="evidence" value="ECO:0007669"/>
    <property type="project" value="TreeGrafter"/>
</dbReference>
<dbReference type="Pfam" id="PF16736">
    <property type="entry name" value="sCache_like"/>
    <property type="match status" value="1"/>
</dbReference>
<evidence type="ECO:0000256" key="1">
    <source>
        <dbReference type="ARBA" id="ARBA00000085"/>
    </source>
</evidence>
<evidence type="ECO:0000313" key="21">
    <source>
        <dbReference type="Proteomes" id="UP000276178"/>
    </source>
</evidence>
<dbReference type="InterPro" id="IPR031967">
    <property type="entry name" value="PhoR_single_Cache-like_dom"/>
</dbReference>
<evidence type="ECO:0000313" key="22">
    <source>
        <dbReference type="Proteomes" id="UP000317180"/>
    </source>
</evidence>
<dbReference type="SUPFAM" id="SSF55874">
    <property type="entry name" value="ATPase domain of HSP90 chaperone/DNA topoisomerase II/histidine kinase"/>
    <property type="match status" value="1"/>
</dbReference>
<reference evidence="20 21" key="1">
    <citation type="submission" date="2018-10" db="EMBL/GenBank/DDBJ databases">
        <title>Phylogenomics of Brevibacillus.</title>
        <authorList>
            <person name="Dunlap C."/>
        </authorList>
    </citation>
    <scope>NUCLEOTIDE SEQUENCE [LARGE SCALE GENOMIC DNA]</scope>
    <source>
        <strain evidence="20 21">NRRL NRS 1219</strain>
    </source>
</reference>
<dbReference type="NCBIfam" id="NF046044">
    <property type="entry name" value="PnpS"/>
    <property type="match status" value="1"/>
</dbReference>
<dbReference type="InterPro" id="IPR050351">
    <property type="entry name" value="BphY/WalK/GraS-like"/>
</dbReference>
<dbReference type="InterPro" id="IPR036097">
    <property type="entry name" value="HisK_dim/P_sf"/>
</dbReference>
<dbReference type="NCBIfam" id="TIGR00229">
    <property type="entry name" value="sensory_box"/>
    <property type="match status" value="1"/>
</dbReference>
<keyword evidence="22" id="KW-1185">Reference proteome</keyword>
<dbReference type="SUPFAM" id="SSF103190">
    <property type="entry name" value="Sensory domain-like"/>
    <property type="match status" value="1"/>
</dbReference>
<organism evidence="20 21">
    <name type="scientific">Brevibacillus agri</name>
    <dbReference type="NCBI Taxonomy" id="51101"/>
    <lineage>
        <taxon>Bacteria</taxon>
        <taxon>Bacillati</taxon>
        <taxon>Bacillota</taxon>
        <taxon>Bacilli</taxon>
        <taxon>Bacillales</taxon>
        <taxon>Paenibacillaceae</taxon>
        <taxon>Brevibacillus</taxon>
    </lineage>
</organism>